<dbReference type="InterPro" id="IPR029467">
    <property type="entry name" value="Cyt_c7-like"/>
</dbReference>
<keyword evidence="1" id="KW-0812">Transmembrane</keyword>
<keyword evidence="1" id="KW-0472">Membrane</keyword>
<feature type="transmembrane region" description="Helical" evidence="1">
    <location>
        <begin position="15"/>
        <end position="37"/>
    </location>
</feature>
<dbReference type="Proteomes" id="UP001524547">
    <property type="component" value="Unassembled WGS sequence"/>
</dbReference>
<organism evidence="3 4">
    <name type="scientific">Rhizosaccharibacter radicis</name>
    <dbReference type="NCBI Taxonomy" id="2782605"/>
    <lineage>
        <taxon>Bacteria</taxon>
        <taxon>Pseudomonadati</taxon>
        <taxon>Pseudomonadota</taxon>
        <taxon>Alphaproteobacteria</taxon>
        <taxon>Acetobacterales</taxon>
        <taxon>Acetobacteraceae</taxon>
        <taxon>Rhizosaccharibacter</taxon>
    </lineage>
</organism>
<dbReference type="SUPFAM" id="SSF48695">
    <property type="entry name" value="Multiheme cytochromes"/>
    <property type="match status" value="1"/>
</dbReference>
<protein>
    <submittedName>
        <fullName evidence="3">Cytochrome c family protein</fullName>
    </submittedName>
</protein>
<keyword evidence="4" id="KW-1185">Reference proteome</keyword>
<dbReference type="InterPro" id="IPR036280">
    <property type="entry name" value="Multihaem_cyt_sf"/>
</dbReference>
<keyword evidence="1" id="KW-1133">Transmembrane helix</keyword>
<dbReference type="EMBL" id="JAMZEJ010000001">
    <property type="protein sequence ID" value="MCQ8239488.1"/>
    <property type="molecule type" value="Genomic_DNA"/>
</dbReference>
<evidence type="ECO:0000259" key="2">
    <source>
        <dbReference type="Pfam" id="PF14522"/>
    </source>
</evidence>
<dbReference type="PANTHER" id="PTHR39425">
    <property type="entry name" value="LIPOPROTEIN CYTOCHROME C"/>
    <property type="match status" value="1"/>
</dbReference>
<dbReference type="Gene3D" id="3.90.10.10">
    <property type="entry name" value="Cytochrome C3"/>
    <property type="match status" value="2"/>
</dbReference>
<evidence type="ECO:0000313" key="3">
    <source>
        <dbReference type="EMBL" id="MCQ8239488.1"/>
    </source>
</evidence>
<gene>
    <name evidence="3" type="ORF">NFI88_01360</name>
</gene>
<sequence>MRPSRQLFGPGADAYLRLALLCGAGGLLLLLVTIGAVSRSAWFYGVGVAPEQPVPFSHKHHAGELGIDCRYCHISVEHAASPGLPPTWTCMTCHSQIWTTAPMLAPVRDSLANDEPLRWKRVNRLPDYVYFNHGIHIAKGVGCSSCHGEVDRMQLTFRAKAFTMSFCITCHRAPERFVRPASEVFDMRWQPGVEQLKQGAALVRANHIRSAAELTDCSICHR</sequence>
<evidence type="ECO:0000256" key="1">
    <source>
        <dbReference type="SAM" id="Phobius"/>
    </source>
</evidence>
<proteinExistence type="predicted"/>
<dbReference type="PANTHER" id="PTHR39425:SF1">
    <property type="entry name" value="CYTOCHROME C7-LIKE DOMAIN-CONTAINING PROTEIN"/>
    <property type="match status" value="1"/>
</dbReference>
<feature type="domain" description="Cytochrome c7-like" evidence="2">
    <location>
        <begin position="129"/>
        <end position="222"/>
    </location>
</feature>
<dbReference type="CDD" id="cd08168">
    <property type="entry name" value="Cytochrom_C3"/>
    <property type="match status" value="1"/>
</dbReference>
<comment type="caution">
    <text evidence="3">The sequence shown here is derived from an EMBL/GenBank/DDBJ whole genome shotgun (WGS) entry which is preliminary data.</text>
</comment>
<accession>A0ABT1VUY5</accession>
<reference evidence="3 4" key="1">
    <citation type="submission" date="2022-06" db="EMBL/GenBank/DDBJ databases">
        <title>Rhizosaccharibacter gen. nov. sp. nov. KSS12, endophytic bacteria isolated from sugarcane.</title>
        <authorList>
            <person name="Pitiwittayakul N."/>
        </authorList>
    </citation>
    <scope>NUCLEOTIDE SEQUENCE [LARGE SCALE GENOMIC DNA]</scope>
    <source>
        <strain evidence="3 4">KSS12</strain>
    </source>
</reference>
<dbReference type="RefSeq" id="WP_422918225.1">
    <property type="nucleotide sequence ID" value="NZ_JAMZEJ010000001.1"/>
</dbReference>
<dbReference type="Pfam" id="PF14522">
    <property type="entry name" value="Cytochrome_C7"/>
    <property type="match status" value="1"/>
</dbReference>
<name>A0ABT1VUY5_9PROT</name>
<evidence type="ECO:0000313" key="4">
    <source>
        <dbReference type="Proteomes" id="UP001524547"/>
    </source>
</evidence>